<sequence length="65" mass="7015">MEKKIGISLSVLLLGFVVSYILTSAFAHYGINTSSLITGLLIVCVTVSLISLFEKIFPGRPEEAN</sequence>
<keyword evidence="3" id="KW-1185">Reference proteome</keyword>
<dbReference type="RefSeq" id="WP_038185160.1">
    <property type="nucleotide sequence ID" value="NZ_ASQA01000027.1"/>
</dbReference>
<feature type="transmembrane region" description="Helical" evidence="1">
    <location>
        <begin position="35"/>
        <end position="53"/>
    </location>
</feature>
<keyword evidence="1" id="KW-1133">Transmembrane helix</keyword>
<organism evidence="2 3">
    <name type="scientific">Viridibacillus arenosi FSL R5-213</name>
    <dbReference type="NCBI Taxonomy" id="1227360"/>
    <lineage>
        <taxon>Bacteria</taxon>
        <taxon>Bacillati</taxon>
        <taxon>Bacillota</taxon>
        <taxon>Bacilli</taxon>
        <taxon>Bacillales</taxon>
        <taxon>Caryophanaceae</taxon>
        <taxon>Viridibacillus</taxon>
    </lineage>
</organism>
<dbReference type="AlphaFoldDB" id="W4EUX1"/>
<evidence type="ECO:0000313" key="3">
    <source>
        <dbReference type="Proteomes" id="UP000019062"/>
    </source>
</evidence>
<comment type="caution">
    <text evidence="2">The sequence shown here is derived from an EMBL/GenBank/DDBJ whole genome shotgun (WGS) entry which is preliminary data.</text>
</comment>
<dbReference type="EMBL" id="ASQA01000027">
    <property type="protein sequence ID" value="ETT84328.1"/>
    <property type="molecule type" value="Genomic_DNA"/>
</dbReference>
<name>W4EUX1_9BACL</name>
<protein>
    <submittedName>
        <fullName evidence="2">Uncharacterized protein</fullName>
    </submittedName>
</protein>
<evidence type="ECO:0000313" key="2">
    <source>
        <dbReference type="EMBL" id="ETT84328.1"/>
    </source>
</evidence>
<evidence type="ECO:0000256" key="1">
    <source>
        <dbReference type="SAM" id="Phobius"/>
    </source>
</evidence>
<keyword evidence="1" id="KW-0472">Membrane</keyword>
<feature type="transmembrane region" description="Helical" evidence="1">
    <location>
        <begin position="7"/>
        <end position="29"/>
    </location>
</feature>
<reference evidence="2 3" key="1">
    <citation type="journal article" date="2014" name="BMC Genomics">
        <title>Genomic comparison of sporeforming bacilli isolated from milk.</title>
        <authorList>
            <person name="Moreno Switt A.I."/>
            <person name="Andrus A.D."/>
            <person name="Ranieri M.L."/>
            <person name="Orsi R.H."/>
            <person name="Ivy R."/>
            <person name="den Bakker H.C."/>
            <person name="Martin N.H."/>
            <person name="Wiedmann M."/>
            <person name="Boor K.J."/>
        </authorList>
    </citation>
    <scope>NUCLEOTIDE SEQUENCE [LARGE SCALE GENOMIC DNA]</scope>
    <source>
        <strain evidence="2 3">FSL R5-213</strain>
    </source>
</reference>
<accession>W4EUX1</accession>
<dbReference type="Proteomes" id="UP000019062">
    <property type="component" value="Unassembled WGS sequence"/>
</dbReference>
<gene>
    <name evidence="2" type="ORF">C176_12003</name>
</gene>
<keyword evidence="1" id="KW-0812">Transmembrane</keyword>
<proteinExistence type="predicted"/>